<comment type="caution">
    <text evidence="2">The sequence shown here is derived from an EMBL/GenBank/DDBJ whole genome shotgun (WGS) entry which is preliminary data.</text>
</comment>
<gene>
    <name evidence="2" type="ORF">GGR90_002733</name>
</gene>
<evidence type="ECO:0000256" key="1">
    <source>
        <dbReference type="SAM" id="MobiDB-lite"/>
    </source>
</evidence>
<dbReference type="AlphaFoldDB" id="A0A7X5XT90"/>
<dbReference type="Proteomes" id="UP000535078">
    <property type="component" value="Unassembled WGS sequence"/>
</dbReference>
<dbReference type="EMBL" id="JAATIT010000003">
    <property type="protein sequence ID" value="NJB90539.1"/>
    <property type="molecule type" value="Genomic_DNA"/>
</dbReference>
<protein>
    <submittedName>
        <fullName evidence="2">Uncharacterized protein</fullName>
    </submittedName>
</protein>
<organism evidence="2 3">
    <name type="scientific">Sphingopyxis italica</name>
    <dbReference type="NCBI Taxonomy" id="1129133"/>
    <lineage>
        <taxon>Bacteria</taxon>
        <taxon>Pseudomonadati</taxon>
        <taxon>Pseudomonadota</taxon>
        <taxon>Alphaproteobacteria</taxon>
        <taxon>Sphingomonadales</taxon>
        <taxon>Sphingomonadaceae</taxon>
        <taxon>Sphingopyxis</taxon>
    </lineage>
</organism>
<sequence>MMDGSALAARAIGDAARRDLPSEWAGPEPAAPQTALPLAREAARRVTLRKP</sequence>
<feature type="region of interest" description="Disordered" evidence="1">
    <location>
        <begin position="19"/>
        <end position="51"/>
    </location>
</feature>
<evidence type="ECO:0000313" key="2">
    <source>
        <dbReference type="EMBL" id="NJB90539.1"/>
    </source>
</evidence>
<proteinExistence type="predicted"/>
<name>A0A7X5XT90_9SPHN</name>
<accession>A0A7X5XT90</accession>
<reference evidence="2 3" key="1">
    <citation type="submission" date="2020-03" db="EMBL/GenBank/DDBJ databases">
        <title>Genomic Encyclopedia of Type Strains, Phase IV (KMG-IV): sequencing the most valuable type-strain genomes for metagenomic binning, comparative biology and taxonomic classification.</title>
        <authorList>
            <person name="Goeker M."/>
        </authorList>
    </citation>
    <scope>NUCLEOTIDE SEQUENCE [LARGE SCALE GENOMIC DNA]</scope>
    <source>
        <strain evidence="2 3">DSM 25229</strain>
    </source>
</reference>
<keyword evidence="3" id="KW-1185">Reference proteome</keyword>
<dbReference type="RefSeq" id="WP_167921971.1">
    <property type="nucleotide sequence ID" value="NZ_JAATIT010000003.1"/>
</dbReference>
<evidence type="ECO:0000313" key="3">
    <source>
        <dbReference type="Proteomes" id="UP000535078"/>
    </source>
</evidence>